<evidence type="ECO:0000313" key="2">
    <source>
        <dbReference type="Proteomes" id="UP000178086"/>
    </source>
</evidence>
<dbReference type="InterPro" id="IPR016195">
    <property type="entry name" value="Pol/histidinol_Pase-like"/>
</dbReference>
<dbReference type="InterPro" id="IPR052018">
    <property type="entry name" value="PHP_domain"/>
</dbReference>
<dbReference type="GO" id="GO:0035312">
    <property type="term" value="F:5'-3' DNA exonuclease activity"/>
    <property type="evidence" value="ECO:0007669"/>
    <property type="project" value="TreeGrafter"/>
</dbReference>
<dbReference type="AlphaFoldDB" id="A0A1F2UJM6"/>
<evidence type="ECO:0008006" key="3">
    <source>
        <dbReference type="Google" id="ProtNLM"/>
    </source>
</evidence>
<protein>
    <recommendedName>
        <fullName evidence="3">PHP domain-containing protein</fullName>
    </recommendedName>
</protein>
<dbReference type="PANTHER" id="PTHR42924:SF3">
    <property type="entry name" value="POLYMERASE_HISTIDINOL PHOSPHATASE N-TERMINAL DOMAIN-CONTAINING PROTEIN"/>
    <property type="match status" value="1"/>
</dbReference>
<accession>A0A1F2UJM6</accession>
<dbReference type="EMBL" id="MELI01000073">
    <property type="protein sequence ID" value="OFW33201.1"/>
    <property type="molecule type" value="Genomic_DNA"/>
</dbReference>
<comment type="caution">
    <text evidence="1">The sequence shown here is derived from an EMBL/GenBank/DDBJ whole genome shotgun (WGS) entry which is preliminary data.</text>
</comment>
<name>A0A1F2UJM6_9ACTN</name>
<dbReference type="SUPFAM" id="SSF89550">
    <property type="entry name" value="PHP domain-like"/>
    <property type="match status" value="1"/>
</dbReference>
<proteinExistence type="predicted"/>
<evidence type="ECO:0000313" key="1">
    <source>
        <dbReference type="EMBL" id="OFW33201.1"/>
    </source>
</evidence>
<organism evidence="1 2">
    <name type="scientific">Candidatus Aquicultor primus</name>
    <dbReference type="NCBI Taxonomy" id="1797195"/>
    <lineage>
        <taxon>Bacteria</taxon>
        <taxon>Bacillati</taxon>
        <taxon>Actinomycetota</taxon>
        <taxon>Candidatus Aquicultoria</taxon>
        <taxon>Candidatus Aquicultorales</taxon>
        <taxon>Candidatus Aquicultoraceae</taxon>
        <taxon>Candidatus Aquicultor</taxon>
    </lineage>
</organism>
<sequence>MQRYKIDLHNHSPLITSDYRGHAETSAADIVRAAQLAGLDVLGISDHFAVDFFRVVYDTAAELFAAGSHKLLVVAGSELKITWSGEEVHLITLLPPYSAEAGFEELMGFLDFPKAERIIELLPRVLIEFDPVRVAEKVALLGGMTFIAHIDRFFGDYCLMNRPIVEHLVQDAPLSAIEVVDKKNREILRARTNGVRQIQSSDSHSVNEIGRRYSELAMEDLSFESLKQALLMEDS</sequence>
<dbReference type="PANTHER" id="PTHR42924">
    <property type="entry name" value="EXONUCLEASE"/>
    <property type="match status" value="1"/>
</dbReference>
<reference evidence="1 2" key="1">
    <citation type="journal article" date="2016" name="Nat. Commun.">
        <title>Thousands of microbial genomes shed light on interconnected biogeochemical processes in an aquifer system.</title>
        <authorList>
            <person name="Anantharaman K."/>
            <person name="Brown C.T."/>
            <person name="Hug L.A."/>
            <person name="Sharon I."/>
            <person name="Castelle C.J."/>
            <person name="Probst A.J."/>
            <person name="Thomas B.C."/>
            <person name="Singh A."/>
            <person name="Wilkins M.J."/>
            <person name="Karaoz U."/>
            <person name="Brodie E.L."/>
            <person name="Williams K.H."/>
            <person name="Hubbard S.S."/>
            <person name="Banfield J.F."/>
        </authorList>
    </citation>
    <scope>NUCLEOTIDE SEQUENCE [LARGE SCALE GENOMIC DNA]</scope>
</reference>
<dbReference type="Gene3D" id="3.20.20.140">
    <property type="entry name" value="Metal-dependent hydrolases"/>
    <property type="match status" value="1"/>
</dbReference>
<dbReference type="Proteomes" id="UP000178086">
    <property type="component" value="Unassembled WGS sequence"/>
</dbReference>
<gene>
    <name evidence="1" type="ORF">A2074_08535</name>
</gene>
<dbReference type="GO" id="GO:0004534">
    <property type="term" value="F:5'-3' RNA exonuclease activity"/>
    <property type="evidence" value="ECO:0007669"/>
    <property type="project" value="TreeGrafter"/>
</dbReference>